<protein>
    <recommendedName>
        <fullName evidence="7">RING-type domain-containing protein</fullName>
    </recommendedName>
</protein>
<dbReference type="InterPro" id="IPR011016">
    <property type="entry name" value="Znf_RING-CH"/>
</dbReference>
<evidence type="ECO:0000256" key="4">
    <source>
        <dbReference type="PROSITE-ProRule" id="PRU00175"/>
    </source>
</evidence>
<dbReference type="SUPFAM" id="SSF57850">
    <property type="entry name" value="RING/U-box"/>
    <property type="match status" value="1"/>
</dbReference>
<evidence type="ECO:0000256" key="5">
    <source>
        <dbReference type="SAM" id="Coils"/>
    </source>
</evidence>
<dbReference type="CDD" id="cd16480">
    <property type="entry name" value="RING-H2_TRAIP"/>
    <property type="match status" value="1"/>
</dbReference>
<evidence type="ECO:0000256" key="1">
    <source>
        <dbReference type="ARBA" id="ARBA00022723"/>
    </source>
</evidence>
<dbReference type="GO" id="GO:0008270">
    <property type="term" value="F:zinc ion binding"/>
    <property type="evidence" value="ECO:0007669"/>
    <property type="project" value="UniProtKB-KW"/>
</dbReference>
<dbReference type="PANTHER" id="PTHR46569:SF1">
    <property type="entry name" value="E3 UBIQUITIN-PROTEIN LIGASE RFWD3-RELATED"/>
    <property type="match status" value="1"/>
</dbReference>
<feature type="compositionally biased region" description="Basic and acidic residues" evidence="6">
    <location>
        <begin position="357"/>
        <end position="370"/>
    </location>
</feature>
<organism evidence="8 9">
    <name type="scientific">Coilia grayii</name>
    <name type="common">Gray's grenadier anchovy</name>
    <dbReference type="NCBI Taxonomy" id="363190"/>
    <lineage>
        <taxon>Eukaryota</taxon>
        <taxon>Metazoa</taxon>
        <taxon>Chordata</taxon>
        <taxon>Craniata</taxon>
        <taxon>Vertebrata</taxon>
        <taxon>Euteleostomi</taxon>
        <taxon>Actinopterygii</taxon>
        <taxon>Neopterygii</taxon>
        <taxon>Teleostei</taxon>
        <taxon>Clupei</taxon>
        <taxon>Clupeiformes</taxon>
        <taxon>Clupeoidei</taxon>
        <taxon>Engraulidae</taxon>
        <taxon>Coilinae</taxon>
        <taxon>Coilia</taxon>
    </lineage>
</organism>
<evidence type="ECO:0000313" key="9">
    <source>
        <dbReference type="Proteomes" id="UP001591681"/>
    </source>
</evidence>
<dbReference type="SMART" id="SM00184">
    <property type="entry name" value="RING"/>
    <property type="match status" value="1"/>
</dbReference>
<evidence type="ECO:0000256" key="6">
    <source>
        <dbReference type="SAM" id="MobiDB-lite"/>
    </source>
</evidence>
<feature type="coiled-coil region" evidence="5">
    <location>
        <begin position="209"/>
        <end position="278"/>
    </location>
</feature>
<keyword evidence="5" id="KW-0175">Coiled coil</keyword>
<keyword evidence="2 4" id="KW-0863">Zinc-finger</keyword>
<dbReference type="InterPro" id="IPR001841">
    <property type="entry name" value="Znf_RING"/>
</dbReference>
<dbReference type="InterPro" id="IPR013083">
    <property type="entry name" value="Znf_RING/FYVE/PHD"/>
</dbReference>
<name>A0ABD1JW38_9TELE</name>
<feature type="region of interest" description="Disordered" evidence="6">
    <location>
        <begin position="324"/>
        <end position="371"/>
    </location>
</feature>
<feature type="domain" description="RING-type" evidence="7">
    <location>
        <begin position="7"/>
        <end position="50"/>
    </location>
</feature>
<dbReference type="Pfam" id="PF13639">
    <property type="entry name" value="zf-RING_2"/>
    <property type="match status" value="1"/>
</dbReference>
<evidence type="ECO:0000259" key="7">
    <source>
        <dbReference type="PROSITE" id="PS50089"/>
    </source>
</evidence>
<dbReference type="PROSITE" id="PS50089">
    <property type="entry name" value="ZF_RING_2"/>
    <property type="match status" value="1"/>
</dbReference>
<dbReference type="Gene3D" id="3.30.40.10">
    <property type="entry name" value="Zinc/RING finger domain, C3HC4 (zinc finger)"/>
    <property type="match status" value="1"/>
</dbReference>
<evidence type="ECO:0000256" key="2">
    <source>
        <dbReference type="ARBA" id="ARBA00022771"/>
    </source>
</evidence>
<evidence type="ECO:0000256" key="3">
    <source>
        <dbReference type="ARBA" id="ARBA00022833"/>
    </source>
</evidence>
<reference evidence="8 9" key="1">
    <citation type="submission" date="2024-09" db="EMBL/GenBank/DDBJ databases">
        <title>A chromosome-level genome assembly of Gray's grenadier anchovy, Coilia grayii.</title>
        <authorList>
            <person name="Fu Z."/>
        </authorList>
    </citation>
    <scope>NUCLEOTIDE SEQUENCE [LARGE SCALE GENOMIC DNA]</scope>
    <source>
        <strain evidence="8">G4</strain>
        <tissue evidence="8">Muscle</tissue>
    </source>
</reference>
<evidence type="ECO:0000313" key="8">
    <source>
        <dbReference type="EMBL" id="KAL2091093.1"/>
    </source>
</evidence>
<comment type="caution">
    <text evidence="8">The sequence shown here is derived from an EMBL/GenBank/DDBJ whole genome shotgun (WGS) entry which is preliminary data.</text>
</comment>
<dbReference type="SUPFAM" id="SSF58100">
    <property type="entry name" value="Bacterial hemolysins"/>
    <property type="match status" value="1"/>
</dbReference>
<keyword evidence="1" id="KW-0479">Metal-binding</keyword>
<feature type="coiled-coil region" evidence="5">
    <location>
        <begin position="105"/>
        <end position="170"/>
    </location>
</feature>
<dbReference type="AlphaFoldDB" id="A0ABD1JW38"/>
<dbReference type="Proteomes" id="UP001591681">
    <property type="component" value="Unassembled WGS sequence"/>
</dbReference>
<dbReference type="SMART" id="SM00744">
    <property type="entry name" value="RINGv"/>
    <property type="match status" value="1"/>
</dbReference>
<proteinExistence type="predicted"/>
<dbReference type="EMBL" id="JBHFQA010000011">
    <property type="protein sequence ID" value="KAL2091093.1"/>
    <property type="molecule type" value="Genomic_DNA"/>
</dbReference>
<accession>A0ABD1JW38</accession>
<dbReference type="Gene3D" id="1.10.287.1490">
    <property type="match status" value="1"/>
</dbReference>
<sequence length="452" mass="51225">MPIRAYCTICSDFFDQSRDVAAIHCGHTFHQECLQQWFQTAPNKTCPQCRKQVSTRHIISKLFFDIGGEEEGGEVDPENLQNELNRLRAVLSSKDKDCRDRQKLIDSLKQTVEKLNLGLACLKKEIGDKEMMCTVLRKELRNLEKQHSDAQAAKEEARQLRVKLKTYESLDTVLQGQRAEVEAMINDLGVGQSAVEQLSIYCVSLKKEYDNLKSSFRSTNDMCEKLRREVFMSNNKLQKATFEMNQTKEEILAAQKDLTNADKEIMSLKKKVEILQKTLSTPSRTNDAISRLVFESPAPLELKPRLHCPDNQQDIDLNLTFDVPTPEQVNHKPCHSQAPAKKMRLDSPGSSPFHPENQSDAKKSQLKDDPMDPFLRNSFLFRKKAFGSMLGAHTKAGAVRTGYDGLGGRTKFIQPSPLSEIRPLVVKTKRKKVSRPPMGKLPASMTLDAFLE</sequence>
<keyword evidence="9" id="KW-1185">Reference proteome</keyword>
<gene>
    <name evidence="8" type="ORF">ACEWY4_013356</name>
</gene>
<dbReference type="InterPro" id="IPR052639">
    <property type="entry name" value="TRAIP_ubiq-protein_ligase"/>
</dbReference>
<dbReference type="PANTHER" id="PTHR46569">
    <property type="entry name" value="E3 UBIQUITIN-PROTEIN LIGASE TRAIP"/>
    <property type="match status" value="1"/>
</dbReference>
<keyword evidence="3" id="KW-0862">Zinc</keyword>